<sequence length="176" mass="19640">MAYPRDYLMYTAIFGFFSFCWFGWAQEAPKERWRWSLGIGSAVGLILGILGSILSYLHWHDASALSDKGDFKWYLIFSISEIVLAIVGAILLLSIQKNNWVSAWVSFIVAIHFIGLAFVFDDKSLFLLAGLMLIVTISSIPLSTHFKVAPSAILGIGNGACLLLFSLLGLIRFWQI</sequence>
<comment type="caution">
    <text evidence="2">The sequence shown here is derived from an EMBL/GenBank/DDBJ whole genome shotgun (WGS) entry which is preliminary data.</text>
</comment>
<protein>
    <submittedName>
        <fullName evidence="2">Uncharacterized protein</fullName>
    </submittedName>
</protein>
<evidence type="ECO:0000313" key="2">
    <source>
        <dbReference type="EMBL" id="RND84755.1"/>
    </source>
</evidence>
<dbReference type="EMBL" id="LKFS01000010">
    <property type="protein sequence ID" value="RND84755.1"/>
    <property type="molecule type" value="Genomic_DNA"/>
</dbReference>
<keyword evidence="1" id="KW-0812">Transmembrane</keyword>
<feature type="transmembrane region" description="Helical" evidence="1">
    <location>
        <begin position="125"/>
        <end position="146"/>
    </location>
</feature>
<keyword evidence="1" id="KW-1133">Transmembrane helix</keyword>
<dbReference type="Proteomes" id="UP000284716">
    <property type="component" value="Unassembled WGS sequence"/>
</dbReference>
<feature type="transmembrane region" description="Helical" evidence="1">
    <location>
        <begin position="101"/>
        <end position="120"/>
    </location>
</feature>
<proteinExistence type="predicted"/>
<dbReference type="RefSeq" id="WP_123031721.1">
    <property type="nucleotide sequence ID" value="NZ_LKFS01000010.1"/>
</dbReference>
<gene>
    <name evidence="2" type="ORF">FAM18157_00100</name>
</gene>
<feature type="transmembrane region" description="Helical" evidence="1">
    <location>
        <begin position="152"/>
        <end position="174"/>
    </location>
</feature>
<feature type="transmembrane region" description="Helical" evidence="1">
    <location>
        <begin position="71"/>
        <end position="95"/>
    </location>
</feature>
<reference evidence="2 3" key="1">
    <citation type="journal article" date="2018" name="Front. Microbiol.">
        <title>Conversion of Methionine to Cysteine in Lactobacillus paracasei Depends on the Highly Mobile cysK-ctl-cysE Gene Cluster.</title>
        <authorList>
            <person name="Wuthrich D."/>
            <person name="Irmler S."/>
            <person name="Berthoud H."/>
            <person name="Guggenbuhl B."/>
            <person name="Eugster E."/>
            <person name="Bruggmann R."/>
        </authorList>
    </citation>
    <scope>NUCLEOTIDE SEQUENCE [LARGE SCALE GENOMIC DNA]</scope>
    <source>
        <strain evidence="2 3">FAM18157</strain>
    </source>
</reference>
<feature type="transmembrane region" description="Helical" evidence="1">
    <location>
        <begin position="37"/>
        <end position="59"/>
    </location>
</feature>
<dbReference type="AlphaFoldDB" id="A0A422M987"/>
<evidence type="ECO:0000256" key="1">
    <source>
        <dbReference type="SAM" id="Phobius"/>
    </source>
</evidence>
<name>A0A422M987_LACPA</name>
<feature type="transmembrane region" description="Helical" evidence="1">
    <location>
        <begin position="7"/>
        <end position="25"/>
    </location>
</feature>
<organism evidence="2 3">
    <name type="scientific">Lacticaseibacillus paracasei</name>
    <name type="common">Lactobacillus paracasei</name>
    <dbReference type="NCBI Taxonomy" id="1597"/>
    <lineage>
        <taxon>Bacteria</taxon>
        <taxon>Bacillati</taxon>
        <taxon>Bacillota</taxon>
        <taxon>Bacilli</taxon>
        <taxon>Lactobacillales</taxon>
        <taxon>Lactobacillaceae</taxon>
        <taxon>Lacticaseibacillus</taxon>
    </lineage>
</organism>
<keyword evidence="1" id="KW-0472">Membrane</keyword>
<accession>A0A422M987</accession>
<evidence type="ECO:0000313" key="3">
    <source>
        <dbReference type="Proteomes" id="UP000284716"/>
    </source>
</evidence>